<sequence length="408" mass="45179">MSSIVDFFANDSSTISLAQARENLPFLLSQADVPSLIANTNFTSSLECRLGFETKLCLEICGHMSTAFANWPNFYTCSWFPEISATLDESNVTGDGIDRLKTIGIPRNQLQLSSNISSNIGNCLADFCQYSEQCQDSDIYHSCARDSLFLDNGSSKALNRSAAAQCVRYGVCGSTAEINPDIGGLGVVLSLLVQYSISLLGIFLHSIFYIRCQVAQRHIRRTSRVETMDTRLIEAERSFNSHLGSLTSALVEFQKSQCFFSATLQIAALIVLPTYLDQVRGKDQILLRLTSANAFSPIMLTLAHIDFLGGRNSWYLLFLSGVSFVLGTATYWAASPQLSGAAVNAYLFYENPVAPIFSCGNIAPFAPCFNRNEFFRYGLWPQITGVYYDLPERSGLVVWIISFLIFVY</sequence>
<feature type="transmembrane region" description="Helical" evidence="1">
    <location>
        <begin position="182"/>
        <end position="210"/>
    </location>
</feature>
<gene>
    <name evidence="2" type="ORF">IFR04_008990</name>
</gene>
<keyword evidence="1" id="KW-1133">Transmembrane helix</keyword>
<dbReference type="Proteomes" id="UP000664132">
    <property type="component" value="Unassembled WGS sequence"/>
</dbReference>
<organism evidence="2 3">
    <name type="scientific">Cadophora malorum</name>
    <dbReference type="NCBI Taxonomy" id="108018"/>
    <lineage>
        <taxon>Eukaryota</taxon>
        <taxon>Fungi</taxon>
        <taxon>Dikarya</taxon>
        <taxon>Ascomycota</taxon>
        <taxon>Pezizomycotina</taxon>
        <taxon>Leotiomycetes</taxon>
        <taxon>Helotiales</taxon>
        <taxon>Ploettnerulaceae</taxon>
        <taxon>Cadophora</taxon>
    </lineage>
</organism>
<feature type="transmembrane region" description="Helical" evidence="1">
    <location>
        <begin position="314"/>
        <end position="334"/>
    </location>
</feature>
<dbReference type="AlphaFoldDB" id="A0A8H7W9N6"/>
<dbReference type="EMBL" id="JAFJYH010000143">
    <property type="protein sequence ID" value="KAG4417853.1"/>
    <property type="molecule type" value="Genomic_DNA"/>
</dbReference>
<keyword evidence="1" id="KW-0812">Transmembrane</keyword>
<evidence type="ECO:0000313" key="2">
    <source>
        <dbReference type="EMBL" id="KAG4417853.1"/>
    </source>
</evidence>
<comment type="caution">
    <text evidence="2">The sequence shown here is derived from an EMBL/GenBank/DDBJ whole genome shotgun (WGS) entry which is preliminary data.</text>
</comment>
<dbReference type="OrthoDB" id="4582561at2759"/>
<evidence type="ECO:0000313" key="3">
    <source>
        <dbReference type="Proteomes" id="UP000664132"/>
    </source>
</evidence>
<protein>
    <submittedName>
        <fullName evidence="2">Uncharacterized protein</fullName>
    </submittedName>
</protein>
<reference evidence="2" key="1">
    <citation type="submission" date="2021-02" db="EMBL/GenBank/DDBJ databases">
        <title>Genome sequence Cadophora malorum strain M34.</title>
        <authorList>
            <person name="Stefanovic E."/>
            <person name="Vu D."/>
            <person name="Scully C."/>
            <person name="Dijksterhuis J."/>
            <person name="Roader J."/>
            <person name="Houbraken J."/>
        </authorList>
    </citation>
    <scope>NUCLEOTIDE SEQUENCE</scope>
    <source>
        <strain evidence="2">M34</strain>
    </source>
</reference>
<keyword evidence="1" id="KW-0472">Membrane</keyword>
<proteinExistence type="predicted"/>
<name>A0A8H7W9N6_9HELO</name>
<keyword evidence="3" id="KW-1185">Reference proteome</keyword>
<accession>A0A8H7W9N6</accession>
<evidence type="ECO:0000256" key="1">
    <source>
        <dbReference type="SAM" id="Phobius"/>
    </source>
</evidence>